<feature type="transmembrane region" description="Helical" evidence="8">
    <location>
        <begin position="278"/>
        <end position="300"/>
    </location>
</feature>
<feature type="transmembrane region" description="Helical" evidence="8">
    <location>
        <begin position="79"/>
        <end position="101"/>
    </location>
</feature>
<dbReference type="GO" id="GO:0045332">
    <property type="term" value="P:phospholipid translocation"/>
    <property type="evidence" value="ECO:0007669"/>
    <property type="project" value="TreeGrafter"/>
</dbReference>
<gene>
    <name evidence="10" type="primary">LOC109473905</name>
</gene>
<dbReference type="OrthoDB" id="292213at2759"/>
<evidence type="ECO:0000256" key="6">
    <source>
        <dbReference type="ARBA" id="ARBA00040648"/>
    </source>
</evidence>
<keyword evidence="5 8" id="KW-0472">Membrane</keyword>
<dbReference type="GeneID" id="109473905"/>
<evidence type="ECO:0000256" key="2">
    <source>
        <dbReference type="ARBA" id="ARBA00022692"/>
    </source>
</evidence>
<evidence type="ECO:0000256" key="7">
    <source>
        <dbReference type="ARBA" id="ARBA00043159"/>
    </source>
</evidence>
<dbReference type="PANTHER" id="PTHR14856">
    <property type="entry name" value="PQ-LOOP REPEAT-CONTAINING PROTEIN 1-LIKE PROTEIN"/>
    <property type="match status" value="1"/>
</dbReference>
<dbReference type="GO" id="GO:0042147">
    <property type="term" value="P:retrograde transport, endosome to Golgi"/>
    <property type="evidence" value="ECO:0007669"/>
    <property type="project" value="TreeGrafter"/>
</dbReference>
<protein>
    <recommendedName>
        <fullName evidence="6">Solute carrier family 66 member 2</fullName>
    </recommendedName>
    <alternativeName>
        <fullName evidence="7">PQ-loop repeat-containing protein 1</fullName>
    </alternativeName>
</protein>
<dbReference type="SMART" id="SM00679">
    <property type="entry name" value="CTNS"/>
    <property type="match status" value="2"/>
</dbReference>
<evidence type="ECO:0000256" key="1">
    <source>
        <dbReference type="ARBA" id="ARBA00004141"/>
    </source>
</evidence>
<feature type="transmembrane region" description="Helical" evidence="8">
    <location>
        <begin position="51"/>
        <end position="73"/>
    </location>
</feature>
<feature type="transmembrane region" description="Helical" evidence="8">
    <location>
        <begin position="195"/>
        <end position="212"/>
    </location>
</feature>
<evidence type="ECO:0000256" key="4">
    <source>
        <dbReference type="ARBA" id="ARBA00022989"/>
    </source>
</evidence>
<evidence type="ECO:0000256" key="8">
    <source>
        <dbReference type="SAM" id="Phobius"/>
    </source>
</evidence>
<organism evidence="9 10">
    <name type="scientific">Branchiostoma belcheri</name>
    <name type="common">Amphioxus</name>
    <dbReference type="NCBI Taxonomy" id="7741"/>
    <lineage>
        <taxon>Eukaryota</taxon>
        <taxon>Metazoa</taxon>
        <taxon>Chordata</taxon>
        <taxon>Cephalochordata</taxon>
        <taxon>Leptocardii</taxon>
        <taxon>Amphioxiformes</taxon>
        <taxon>Branchiostomatidae</taxon>
        <taxon>Branchiostoma</taxon>
    </lineage>
</organism>
<keyword evidence="3" id="KW-0677">Repeat</keyword>
<evidence type="ECO:0000256" key="5">
    <source>
        <dbReference type="ARBA" id="ARBA00023136"/>
    </source>
</evidence>
<proteinExistence type="predicted"/>
<dbReference type="Gene3D" id="1.20.1280.290">
    <property type="match status" value="2"/>
</dbReference>
<dbReference type="GO" id="GO:0005802">
    <property type="term" value="C:trans-Golgi network"/>
    <property type="evidence" value="ECO:0007669"/>
    <property type="project" value="TreeGrafter"/>
</dbReference>
<comment type="subcellular location">
    <subcellularLocation>
        <location evidence="1">Membrane</location>
        <topology evidence="1">Multi-pass membrane protein</topology>
    </subcellularLocation>
</comment>
<keyword evidence="2 8" id="KW-0812">Transmembrane</keyword>
<dbReference type="KEGG" id="bbel:109473905"/>
<feature type="transmembrane region" description="Helical" evidence="8">
    <location>
        <begin position="18"/>
        <end position="39"/>
    </location>
</feature>
<dbReference type="FunFam" id="1.20.1280.290:FF:000008">
    <property type="entry name" value="PQ-loop repeat-containing protein 1"/>
    <property type="match status" value="1"/>
</dbReference>
<keyword evidence="4 8" id="KW-1133">Transmembrane helix</keyword>
<evidence type="ECO:0000313" key="10">
    <source>
        <dbReference type="RefSeq" id="XP_019629615.1"/>
    </source>
</evidence>
<dbReference type="PANTHER" id="PTHR14856:SF9">
    <property type="entry name" value="PQ-LOOP REPEAT-CONTAINING PROTEIN 1"/>
    <property type="match status" value="1"/>
</dbReference>
<dbReference type="AlphaFoldDB" id="A0A6P4YJL6"/>
<name>A0A6P4YJL6_BRABE</name>
<accession>A0A6P4YJL6</accession>
<dbReference type="InterPro" id="IPR006603">
    <property type="entry name" value="PQ-loop_rpt"/>
</dbReference>
<evidence type="ECO:0000256" key="3">
    <source>
        <dbReference type="ARBA" id="ARBA00022737"/>
    </source>
</evidence>
<reference evidence="10" key="1">
    <citation type="submission" date="2025-08" db="UniProtKB">
        <authorList>
            <consortium name="RefSeq"/>
        </authorList>
    </citation>
    <scope>IDENTIFICATION</scope>
    <source>
        <tissue evidence="10">Gonad</tissue>
    </source>
</reference>
<dbReference type="Pfam" id="PF04193">
    <property type="entry name" value="PQ-loop"/>
    <property type="match status" value="2"/>
</dbReference>
<dbReference type="Proteomes" id="UP000515135">
    <property type="component" value="Unplaced"/>
</dbReference>
<keyword evidence="9" id="KW-1185">Reference proteome</keyword>
<dbReference type="GO" id="GO:0016020">
    <property type="term" value="C:membrane"/>
    <property type="evidence" value="ECO:0007669"/>
    <property type="project" value="UniProtKB-SubCell"/>
</dbReference>
<dbReference type="GO" id="GO:0005829">
    <property type="term" value="C:cytosol"/>
    <property type="evidence" value="ECO:0007669"/>
    <property type="project" value="GOC"/>
</dbReference>
<dbReference type="InterPro" id="IPR052241">
    <property type="entry name" value="SLC66/Scramblase_ANY1"/>
</dbReference>
<dbReference type="FunFam" id="1.20.1280.290:FF:000005">
    <property type="entry name" value="PQ-loop repeat-containing protein 1"/>
    <property type="match status" value="1"/>
</dbReference>
<evidence type="ECO:0000313" key="9">
    <source>
        <dbReference type="Proteomes" id="UP000515135"/>
    </source>
</evidence>
<dbReference type="GO" id="GO:0005768">
    <property type="term" value="C:endosome"/>
    <property type="evidence" value="ECO:0007669"/>
    <property type="project" value="TreeGrafter"/>
</dbReference>
<sequence length="314" mass="36314">MDNIELRLTLSEVSIMDLVSWIASGAMIFGGIVPYVPQYRQIRRTENAEGFSTYVCLALLLANTLRIFFWFGVHFELPLLAQSIIMNFTMMVMLHLCTRVTQLNEMSTKRRAFLGHATESLLEGLSPEKANREENKELLEFAEGMEIRKRHECAELQQGKPGLKDASSQTDPETAHRFLDFDHRYFWKWTKFRDYIQFMCVFTLIGGYITYMCLDFPVYVETVGFLAVFVEALLGAPQFWRNYQNKCTVGMSVKMVGFWTSGDTFKTAYFIINKAPMQFWICGLLQVGIDIAILLQVWIYRKNLHPISKPAKPI</sequence>
<dbReference type="RefSeq" id="XP_019629615.1">
    <property type="nucleotide sequence ID" value="XM_019774056.1"/>
</dbReference>